<dbReference type="NCBIfam" id="NF040570">
    <property type="entry name" value="guided_TnpB"/>
    <property type="match status" value="1"/>
</dbReference>
<dbReference type="Pfam" id="PF07282">
    <property type="entry name" value="Cas12f1-like_TNB"/>
    <property type="match status" value="1"/>
</dbReference>
<dbReference type="InterPro" id="IPR051399">
    <property type="entry name" value="RNA-guided_DNA_endo/Transpos"/>
</dbReference>
<dbReference type="InterPro" id="IPR010095">
    <property type="entry name" value="Cas12f1-like_TNB"/>
</dbReference>
<evidence type="ECO:0000313" key="12">
    <source>
        <dbReference type="Proteomes" id="UP000734823"/>
    </source>
</evidence>
<evidence type="ECO:0000259" key="10">
    <source>
        <dbReference type="Pfam" id="PF12323"/>
    </source>
</evidence>
<feature type="domain" description="Cas12f1-like TNB" evidence="9">
    <location>
        <begin position="337"/>
        <end position="406"/>
    </location>
</feature>
<evidence type="ECO:0000256" key="6">
    <source>
        <dbReference type="ARBA" id="ARBA00023125"/>
    </source>
</evidence>
<accession>A0ABR7LFG2</accession>
<keyword evidence="3" id="KW-0815">Transposition</keyword>
<dbReference type="Proteomes" id="UP000734823">
    <property type="component" value="Unassembled WGS sequence"/>
</dbReference>
<feature type="domain" description="Transposase putative helix-turn-helix" evidence="10">
    <location>
        <begin position="12"/>
        <end position="54"/>
    </location>
</feature>
<comment type="similarity">
    <text evidence="1">In the C-terminal section; belongs to the transposase 35 family.</text>
</comment>
<sequence>MCAALVGSAVSKQGFRVELAPTDEQRVLLGQHAGLSRLVENFALERVKAALDQREAEKTYGVAEGGLTPVPWSAPALESAWRAAHPVRFPWFTEAGLSSRVPKEACRVRAAGFRTFFDSRSGKRKGPKVGFPSWRKRKHGGRFRYDADRAKPVDTRTVRLPGVGSIATREDMTWLVSRLAESEARVLGATVKERAGRWWISFQIEVDRAELDQRRAAPPDAPACGVDLGLTTFATVVDSDGTVTEIRAPKLLKAALRKLRRANKALARSRRGSANRAKRRAEVARVHLRVAHRRTDFLHKTTTRLARTKSAVAVETLNIVGMAGNRRLARAISDAGWGEFTRQLDYKARWYGSRVWKADRWFPSSKTCSTPGCGQRHGGLTLAERTWTCTGCGTVHHRDRNAATNLLAAMLADAA</sequence>
<keyword evidence="12" id="KW-1185">Reference proteome</keyword>
<dbReference type="EMBL" id="JABVED010000024">
    <property type="protein sequence ID" value="MBC6451114.1"/>
    <property type="molecule type" value="Genomic_DNA"/>
</dbReference>
<dbReference type="Pfam" id="PF01385">
    <property type="entry name" value="OrfB_IS605"/>
    <property type="match status" value="1"/>
</dbReference>
<evidence type="ECO:0000259" key="8">
    <source>
        <dbReference type="Pfam" id="PF01385"/>
    </source>
</evidence>
<evidence type="ECO:0000256" key="1">
    <source>
        <dbReference type="ARBA" id="ARBA00008761"/>
    </source>
</evidence>
<dbReference type="NCBIfam" id="TIGR01766">
    <property type="entry name" value="IS200/IS605 family accessory protein TnpB-like domain"/>
    <property type="match status" value="1"/>
</dbReference>
<evidence type="ECO:0000256" key="7">
    <source>
        <dbReference type="ARBA" id="ARBA00023172"/>
    </source>
</evidence>
<comment type="similarity">
    <text evidence="2">In the N-terminal section; belongs to the transposase 2 family.</text>
</comment>
<evidence type="ECO:0000256" key="2">
    <source>
        <dbReference type="ARBA" id="ARBA00011044"/>
    </source>
</evidence>
<dbReference type="PANTHER" id="PTHR30405">
    <property type="entry name" value="TRANSPOSASE"/>
    <property type="match status" value="1"/>
</dbReference>
<dbReference type="InterPro" id="IPR021027">
    <property type="entry name" value="Transposase_put_HTH"/>
</dbReference>
<name>A0ABR7LFG2_9PSEU</name>
<proteinExistence type="inferred from homology"/>
<comment type="caution">
    <text evidence="11">The sequence shown here is derived from an EMBL/GenBank/DDBJ whole genome shotgun (WGS) entry which is preliminary data.</text>
</comment>
<keyword evidence="4" id="KW-0479">Metal-binding</keyword>
<protein>
    <submittedName>
        <fullName evidence="11">IS200/IS605 family element transposase accessory protein TnpB</fullName>
    </submittedName>
</protein>
<keyword evidence="5" id="KW-0862">Zinc</keyword>
<feature type="domain" description="Probable transposase IS891/IS1136/IS1341" evidence="8">
    <location>
        <begin position="209"/>
        <end position="325"/>
    </location>
</feature>
<gene>
    <name evidence="11" type="primary">tnpB</name>
    <name evidence="11" type="ORF">GPZ80_28520</name>
</gene>
<reference evidence="11 12" key="1">
    <citation type="submission" date="2020-06" db="EMBL/GenBank/DDBJ databases">
        <title>Actinokineospora xiongansis sp. nov., isolated from soil of Baiyangdian.</title>
        <authorList>
            <person name="Zhang X."/>
        </authorList>
    </citation>
    <scope>NUCLEOTIDE SEQUENCE [LARGE SCALE GENOMIC DNA]</scope>
    <source>
        <strain evidence="11 12">HBU206404</strain>
    </source>
</reference>
<dbReference type="PANTHER" id="PTHR30405:SF25">
    <property type="entry name" value="RNA-GUIDED DNA ENDONUCLEASE INSQ-RELATED"/>
    <property type="match status" value="1"/>
</dbReference>
<organism evidence="11 12">
    <name type="scientific">Actinokineospora xionganensis</name>
    <dbReference type="NCBI Taxonomy" id="2684470"/>
    <lineage>
        <taxon>Bacteria</taxon>
        <taxon>Bacillati</taxon>
        <taxon>Actinomycetota</taxon>
        <taxon>Actinomycetes</taxon>
        <taxon>Pseudonocardiales</taxon>
        <taxon>Pseudonocardiaceae</taxon>
        <taxon>Actinokineospora</taxon>
    </lineage>
</organism>
<evidence type="ECO:0000259" key="9">
    <source>
        <dbReference type="Pfam" id="PF07282"/>
    </source>
</evidence>
<evidence type="ECO:0000256" key="3">
    <source>
        <dbReference type="ARBA" id="ARBA00022578"/>
    </source>
</evidence>
<evidence type="ECO:0000313" key="11">
    <source>
        <dbReference type="EMBL" id="MBC6451114.1"/>
    </source>
</evidence>
<evidence type="ECO:0000256" key="4">
    <source>
        <dbReference type="ARBA" id="ARBA00022723"/>
    </source>
</evidence>
<keyword evidence="7" id="KW-0233">DNA recombination</keyword>
<evidence type="ECO:0000256" key="5">
    <source>
        <dbReference type="ARBA" id="ARBA00022833"/>
    </source>
</evidence>
<dbReference type="InterPro" id="IPR001959">
    <property type="entry name" value="Transposase"/>
</dbReference>
<dbReference type="Pfam" id="PF12323">
    <property type="entry name" value="HTH_OrfB_IS605"/>
    <property type="match status" value="1"/>
</dbReference>
<keyword evidence="6" id="KW-0238">DNA-binding</keyword>